<evidence type="ECO:0000313" key="2">
    <source>
        <dbReference type="EMBL" id="KAH9589785.1"/>
    </source>
</evidence>
<feature type="compositionally biased region" description="Basic and acidic residues" evidence="1">
    <location>
        <begin position="57"/>
        <end position="68"/>
    </location>
</feature>
<reference evidence="2" key="2">
    <citation type="journal article" date="2019" name="Gigascience">
        <title>High-quality Schistosoma haematobium genome achieved by single-molecule and long-range sequencing.</title>
        <authorList>
            <person name="Stroehlein A.J."/>
            <person name="Korhonen P.K."/>
            <person name="Chong T.M."/>
            <person name="Lim Y.L."/>
            <person name="Chan K.G."/>
            <person name="Webster B."/>
            <person name="Rollinson D."/>
            <person name="Brindley P.J."/>
            <person name="Gasser R.B."/>
            <person name="Young N.D."/>
        </authorList>
    </citation>
    <scope>NUCLEOTIDE SEQUENCE</scope>
</reference>
<gene>
    <name evidence="2" type="ORF">MS3_00002722</name>
</gene>
<reference evidence="2" key="3">
    <citation type="submission" date="2021-06" db="EMBL/GenBank/DDBJ databases">
        <title>Chromosome-level genome assembly for S. haematobium.</title>
        <authorList>
            <person name="Stroehlein A.J."/>
        </authorList>
    </citation>
    <scope>NUCLEOTIDE SEQUENCE</scope>
</reference>
<dbReference type="CTD" id="24596809"/>
<feature type="region of interest" description="Disordered" evidence="1">
    <location>
        <begin position="27"/>
        <end position="88"/>
    </location>
</feature>
<reference evidence="2" key="4">
    <citation type="journal article" date="2022" name="PLoS Pathog.">
        <title>Chromosome-level genome of Schistosoma haematobium underpins genome-wide explorations of molecular variation.</title>
        <authorList>
            <person name="Stroehlein A.J."/>
            <person name="Korhonen P.K."/>
            <person name="Lee V.V."/>
            <person name="Ralph S.A."/>
            <person name="Mentink-Kane M."/>
            <person name="You H."/>
            <person name="McManus D.P."/>
            <person name="Tchuente L.T."/>
            <person name="Stothard J.R."/>
            <person name="Kaur P."/>
            <person name="Dudchenko O."/>
            <person name="Aiden E.L."/>
            <person name="Yang B."/>
            <person name="Yang H."/>
            <person name="Emery A.M."/>
            <person name="Webster B.L."/>
            <person name="Brindley P.J."/>
            <person name="Rollinson D."/>
            <person name="Chang B.C.H."/>
            <person name="Gasser R.B."/>
            <person name="Young N.D."/>
        </authorList>
    </citation>
    <scope>NUCLEOTIDE SEQUENCE</scope>
</reference>
<evidence type="ECO:0000256" key="1">
    <source>
        <dbReference type="SAM" id="MobiDB-lite"/>
    </source>
</evidence>
<accession>A0A922LM96</accession>
<feature type="compositionally biased region" description="Basic and acidic residues" evidence="1">
    <location>
        <begin position="27"/>
        <end position="45"/>
    </location>
</feature>
<dbReference type="AlphaFoldDB" id="A0A922LM96"/>
<keyword evidence="3" id="KW-1185">Reference proteome</keyword>
<comment type="caution">
    <text evidence="2">The sequence shown here is derived from an EMBL/GenBank/DDBJ whole genome shotgun (WGS) entry which is preliminary data.</text>
</comment>
<proteinExistence type="predicted"/>
<evidence type="ECO:0000313" key="3">
    <source>
        <dbReference type="Proteomes" id="UP000471633"/>
    </source>
</evidence>
<reference evidence="2" key="1">
    <citation type="journal article" date="2012" name="Nat. Genet.">
        <title>Whole-genome sequence of Schistosoma haematobium.</title>
        <authorList>
            <person name="Young N.D."/>
            <person name="Jex A.R."/>
            <person name="Li B."/>
            <person name="Liu S."/>
            <person name="Yang L."/>
            <person name="Xiong Z."/>
            <person name="Li Y."/>
            <person name="Cantacessi C."/>
            <person name="Hall R.S."/>
            <person name="Xu X."/>
            <person name="Chen F."/>
            <person name="Wu X."/>
            <person name="Zerlotini A."/>
            <person name="Oliveira G."/>
            <person name="Hofmann A."/>
            <person name="Zhang G."/>
            <person name="Fang X."/>
            <person name="Kang Y."/>
            <person name="Campbell B.E."/>
            <person name="Loukas A."/>
            <person name="Ranganathan S."/>
            <person name="Rollinson D."/>
            <person name="Rinaldi G."/>
            <person name="Brindley P.J."/>
            <person name="Yang H."/>
            <person name="Wang J."/>
            <person name="Wang J."/>
            <person name="Gasser R.B."/>
        </authorList>
    </citation>
    <scope>NUCLEOTIDE SEQUENCE</scope>
</reference>
<sequence>MTRSEPRYTNYSNFDSRKMAVASRTDMYSEERYRTHDSHLSEVRRSQLRSNPPTSRMRVEESKREYRAVSRSPPRSRDSTMMRPYPVSLNFNRHRTETSHRGRSPLMLQSTPHRPEIVEYEHRSEPRTNWQTERRSKVFSSPSQSWRPANNAFFLSPTYENRNTGRRYQ</sequence>
<dbReference type="KEGG" id="shx:MS3_00002722"/>
<dbReference type="EMBL" id="AMPZ03000002">
    <property type="protein sequence ID" value="KAH9589785.1"/>
    <property type="molecule type" value="Genomic_DNA"/>
</dbReference>
<dbReference type="GeneID" id="24596809"/>
<organism evidence="2 3">
    <name type="scientific">Schistosoma haematobium</name>
    <name type="common">Blood fluke</name>
    <dbReference type="NCBI Taxonomy" id="6185"/>
    <lineage>
        <taxon>Eukaryota</taxon>
        <taxon>Metazoa</taxon>
        <taxon>Spiralia</taxon>
        <taxon>Lophotrochozoa</taxon>
        <taxon>Platyhelminthes</taxon>
        <taxon>Trematoda</taxon>
        <taxon>Digenea</taxon>
        <taxon>Strigeidida</taxon>
        <taxon>Schistosomatoidea</taxon>
        <taxon>Schistosomatidae</taxon>
        <taxon>Schistosoma</taxon>
    </lineage>
</organism>
<dbReference type="Proteomes" id="UP000471633">
    <property type="component" value="Unassembled WGS sequence"/>
</dbReference>
<dbReference type="RefSeq" id="XP_051070326.1">
    <property type="nucleotide sequence ID" value="XM_051210340.1"/>
</dbReference>
<feature type="compositionally biased region" description="Polar residues" evidence="1">
    <location>
        <begin position="138"/>
        <end position="147"/>
    </location>
</feature>
<feature type="region of interest" description="Disordered" evidence="1">
    <location>
        <begin position="121"/>
        <end position="147"/>
    </location>
</feature>
<feature type="compositionally biased region" description="Basic and acidic residues" evidence="1">
    <location>
        <begin position="121"/>
        <end position="136"/>
    </location>
</feature>
<name>A0A922LM96_SCHHA</name>
<protein>
    <submittedName>
        <fullName evidence="2">Uncharacterized protein</fullName>
    </submittedName>
</protein>